<dbReference type="SUPFAM" id="SSF53850">
    <property type="entry name" value="Periplasmic binding protein-like II"/>
    <property type="match status" value="1"/>
</dbReference>
<feature type="transmembrane region" description="Helical" evidence="8">
    <location>
        <begin position="198"/>
        <end position="218"/>
    </location>
</feature>
<dbReference type="PANTHER" id="PTHR42643:SF24">
    <property type="entry name" value="IONOTROPIC RECEPTOR 60A"/>
    <property type="match status" value="1"/>
</dbReference>
<organism evidence="9 10">
    <name type="scientific">Temnothorax curvispinosus</name>
    <dbReference type="NCBI Taxonomy" id="300111"/>
    <lineage>
        <taxon>Eukaryota</taxon>
        <taxon>Metazoa</taxon>
        <taxon>Ecdysozoa</taxon>
        <taxon>Arthropoda</taxon>
        <taxon>Hexapoda</taxon>
        <taxon>Insecta</taxon>
        <taxon>Pterygota</taxon>
        <taxon>Neoptera</taxon>
        <taxon>Endopterygota</taxon>
        <taxon>Hymenoptera</taxon>
        <taxon>Apocrita</taxon>
        <taxon>Aculeata</taxon>
        <taxon>Formicoidea</taxon>
        <taxon>Formicidae</taxon>
        <taxon>Myrmicinae</taxon>
        <taxon>Temnothorax</taxon>
    </lineage>
</organism>
<dbReference type="GO" id="GO:0005886">
    <property type="term" value="C:plasma membrane"/>
    <property type="evidence" value="ECO:0007669"/>
    <property type="project" value="UniProtKB-SubCell"/>
</dbReference>
<dbReference type="GeneID" id="112465635"/>
<evidence type="ECO:0000256" key="3">
    <source>
        <dbReference type="ARBA" id="ARBA00022692"/>
    </source>
</evidence>
<evidence type="ECO:0000256" key="6">
    <source>
        <dbReference type="ARBA" id="ARBA00023170"/>
    </source>
</evidence>
<accession>A0A6J1R4D0</accession>
<keyword evidence="9" id="KW-1185">Reference proteome</keyword>
<name>A0A6J1R4D0_9HYME</name>
<evidence type="ECO:0000313" key="9">
    <source>
        <dbReference type="Proteomes" id="UP000504618"/>
    </source>
</evidence>
<dbReference type="PANTHER" id="PTHR42643">
    <property type="entry name" value="IONOTROPIC RECEPTOR 20A-RELATED"/>
    <property type="match status" value="1"/>
</dbReference>
<dbReference type="OrthoDB" id="8195814at2759"/>
<dbReference type="InterPro" id="IPR052192">
    <property type="entry name" value="Insect_Ionotropic_Sensory_Rcpt"/>
</dbReference>
<dbReference type="RefSeq" id="XP_024889043.1">
    <property type="nucleotide sequence ID" value="XM_025033275.1"/>
</dbReference>
<dbReference type="Proteomes" id="UP000504618">
    <property type="component" value="Unplaced"/>
</dbReference>
<sequence length="237" mass="27917">MSTQGYVPDAFYNKFKILSLSKSIFAWLILLAFSSQLIYRMTNRNLTLAFKDVESLINNTKYTLLAFRSTFLYNSLNHKYRGLIGKHGPTARVRFIETAENMHDKICNNMTKYAMFEIEDRFMAMSKSGCPLQAIGNFNETWITFALQKNYPYRKTIDTALLKLREIGLIDGFRNYWLNTRVGNRDHGIFKTIDLHQVYLIFLILSYGVLISLVILVLENITYYYKKMKNSRPYRRR</sequence>
<keyword evidence="2" id="KW-1003">Cell membrane</keyword>
<gene>
    <name evidence="10" type="primary">LOC112465635</name>
</gene>
<dbReference type="AlphaFoldDB" id="A0A6J1R4D0"/>
<proteinExistence type="predicted"/>
<evidence type="ECO:0000256" key="1">
    <source>
        <dbReference type="ARBA" id="ARBA00004651"/>
    </source>
</evidence>
<evidence type="ECO:0000256" key="7">
    <source>
        <dbReference type="ARBA" id="ARBA00023180"/>
    </source>
</evidence>
<reference evidence="10" key="1">
    <citation type="submission" date="2025-08" db="UniProtKB">
        <authorList>
            <consortium name="RefSeq"/>
        </authorList>
    </citation>
    <scope>IDENTIFICATION</scope>
    <source>
        <tissue evidence="10">Whole body</tissue>
    </source>
</reference>
<keyword evidence="5 8" id="KW-0472">Membrane</keyword>
<evidence type="ECO:0000256" key="5">
    <source>
        <dbReference type="ARBA" id="ARBA00023136"/>
    </source>
</evidence>
<keyword evidence="6" id="KW-0675">Receptor</keyword>
<evidence type="ECO:0000313" key="10">
    <source>
        <dbReference type="RefSeq" id="XP_024889043.1"/>
    </source>
</evidence>
<keyword evidence="7" id="KW-0325">Glycoprotein</keyword>
<evidence type="ECO:0000256" key="2">
    <source>
        <dbReference type="ARBA" id="ARBA00022475"/>
    </source>
</evidence>
<protein>
    <submittedName>
        <fullName evidence="10">Uncharacterized protein LOC112465635</fullName>
    </submittedName>
</protein>
<feature type="transmembrane region" description="Helical" evidence="8">
    <location>
        <begin position="20"/>
        <end position="39"/>
    </location>
</feature>
<evidence type="ECO:0000256" key="8">
    <source>
        <dbReference type="SAM" id="Phobius"/>
    </source>
</evidence>
<keyword evidence="3 8" id="KW-0812">Transmembrane</keyword>
<comment type="subcellular location">
    <subcellularLocation>
        <location evidence="1">Cell membrane</location>
        <topology evidence="1">Multi-pass membrane protein</topology>
    </subcellularLocation>
</comment>
<evidence type="ECO:0000256" key="4">
    <source>
        <dbReference type="ARBA" id="ARBA00022989"/>
    </source>
</evidence>
<keyword evidence="4 8" id="KW-1133">Transmembrane helix</keyword>
<dbReference type="Gene3D" id="3.40.190.10">
    <property type="entry name" value="Periplasmic binding protein-like II"/>
    <property type="match status" value="2"/>
</dbReference>